<dbReference type="GO" id="GO:0008887">
    <property type="term" value="F:glycerate kinase activity"/>
    <property type="evidence" value="ECO:0007669"/>
    <property type="project" value="UniProtKB-UniRule"/>
</dbReference>
<dbReference type="InterPro" id="IPR036129">
    <property type="entry name" value="Glycerate_kinase_sf"/>
</dbReference>
<dbReference type="PANTHER" id="PTHR21599">
    <property type="entry name" value="GLYCERATE KINASE"/>
    <property type="match status" value="1"/>
</dbReference>
<evidence type="ECO:0000256" key="3">
    <source>
        <dbReference type="ARBA" id="ARBA00022777"/>
    </source>
</evidence>
<comment type="similarity">
    <text evidence="1 4">Belongs to the glycerate kinase type-1 family.</text>
</comment>
<accession>A0A9D2N8W6</accession>
<reference evidence="5" key="1">
    <citation type="journal article" date="2021" name="PeerJ">
        <title>Extensive microbial diversity within the chicken gut microbiome revealed by metagenomics and culture.</title>
        <authorList>
            <person name="Gilroy R."/>
            <person name="Ravi A."/>
            <person name="Getino M."/>
            <person name="Pursley I."/>
            <person name="Horton D.L."/>
            <person name="Alikhan N.F."/>
            <person name="Baker D."/>
            <person name="Gharbi K."/>
            <person name="Hall N."/>
            <person name="Watson M."/>
            <person name="Adriaenssens E.M."/>
            <person name="Foster-Nyarko E."/>
            <person name="Jarju S."/>
            <person name="Secka A."/>
            <person name="Antonio M."/>
            <person name="Oren A."/>
            <person name="Chaudhuri R.R."/>
            <person name="La Ragione R."/>
            <person name="Hildebrand F."/>
            <person name="Pallen M.J."/>
        </authorList>
    </citation>
    <scope>NUCLEOTIDE SEQUENCE</scope>
    <source>
        <strain evidence="5">CHK185-5351</strain>
    </source>
</reference>
<dbReference type="NCBIfam" id="TIGR00045">
    <property type="entry name" value="glycerate kinase"/>
    <property type="match status" value="1"/>
</dbReference>
<evidence type="ECO:0000256" key="4">
    <source>
        <dbReference type="PIRNR" id="PIRNR006078"/>
    </source>
</evidence>
<dbReference type="EMBL" id="DWWU01000022">
    <property type="protein sequence ID" value="HJC15308.1"/>
    <property type="molecule type" value="Genomic_DNA"/>
</dbReference>
<keyword evidence="3 4" id="KW-0418">Kinase</keyword>
<dbReference type="PIRSF" id="PIRSF006078">
    <property type="entry name" value="GlxK"/>
    <property type="match status" value="1"/>
</dbReference>
<sequence>MKKVIIIPDSFKGTISAKRICKILREQVKKHFPECKVVTIPVADGGEGSVDCFLEALGGRKEKAQVHGPYMESMIVEYGILSDGTAVVETASCAGLPLVEGRMDPRATTTYGIGELVLAAVQKGACRVIVGLGGSCTNDGGCGMAAALGVRFYDREGAAFVPTGGTLNRIAKIDASRREKLLEQTELLAMCDITNPLLGPEGATYVFGPQKGADETMVRELEEGMTHYARLLEQTGEVRDICGLSGGGAAGGLGAGMAGLLGATLAPGIQIVLDTVRFDTLAEHADMILTGEGKLDSQSVRGKVISGISRRGRELGVPVVAIVGGIDREALPDLYRCGLTAAFSINQLPEDFSVSREKSEQNLETEAENLMRLLAAVRCNRSAG</sequence>
<proteinExistence type="inferred from homology"/>
<dbReference type="SUPFAM" id="SSF110738">
    <property type="entry name" value="Glycerate kinase I"/>
    <property type="match status" value="1"/>
</dbReference>
<dbReference type="PANTHER" id="PTHR21599:SF0">
    <property type="entry name" value="GLYCERATE KINASE"/>
    <property type="match status" value="1"/>
</dbReference>
<evidence type="ECO:0000313" key="5">
    <source>
        <dbReference type="EMBL" id="HJC15308.1"/>
    </source>
</evidence>
<organism evidence="5 6">
    <name type="scientific">Candidatus Fusicatenibacter intestinigallinarum</name>
    <dbReference type="NCBI Taxonomy" id="2838598"/>
    <lineage>
        <taxon>Bacteria</taxon>
        <taxon>Bacillati</taxon>
        <taxon>Bacillota</taxon>
        <taxon>Clostridia</taxon>
        <taxon>Lachnospirales</taxon>
        <taxon>Lachnospiraceae</taxon>
        <taxon>Fusicatenibacter</taxon>
    </lineage>
</organism>
<comment type="caution">
    <text evidence="5">The sequence shown here is derived from an EMBL/GenBank/DDBJ whole genome shotgun (WGS) entry which is preliminary data.</text>
</comment>
<dbReference type="InterPro" id="IPR018193">
    <property type="entry name" value="Glyc_kinase_flavodox-like_fold"/>
</dbReference>
<dbReference type="Gene3D" id="3.90.1510.10">
    <property type="entry name" value="Glycerate kinase, domain 2"/>
    <property type="match status" value="1"/>
</dbReference>
<evidence type="ECO:0000256" key="2">
    <source>
        <dbReference type="ARBA" id="ARBA00022679"/>
    </source>
</evidence>
<dbReference type="InterPro" id="IPR004381">
    <property type="entry name" value="Glycerate_kinase"/>
</dbReference>
<dbReference type="Proteomes" id="UP000823849">
    <property type="component" value="Unassembled WGS sequence"/>
</dbReference>
<dbReference type="AlphaFoldDB" id="A0A9D2N8W6"/>
<dbReference type="GO" id="GO:0031388">
    <property type="term" value="P:organic acid phosphorylation"/>
    <property type="evidence" value="ECO:0007669"/>
    <property type="project" value="UniProtKB-UniRule"/>
</dbReference>
<evidence type="ECO:0000256" key="1">
    <source>
        <dbReference type="ARBA" id="ARBA00006284"/>
    </source>
</evidence>
<name>A0A9D2N8W6_9FIRM</name>
<protein>
    <submittedName>
        <fullName evidence="5">Glycerate kinase</fullName>
    </submittedName>
</protein>
<reference evidence="5" key="2">
    <citation type="submission" date="2021-04" db="EMBL/GenBank/DDBJ databases">
        <authorList>
            <person name="Gilroy R."/>
        </authorList>
    </citation>
    <scope>NUCLEOTIDE SEQUENCE</scope>
    <source>
        <strain evidence="5">CHK185-5351</strain>
    </source>
</reference>
<keyword evidence="2 4" id="KW-0808">Transferase</keyword>
<dbReference type="InterPro" id="IPR018197">
    <property type="entry name" value="Glycerate_kinase_RE-like"/>
</dbReference>
<dbReference type="Gene3D" id="3.40.50.10350">
    <property type="entry name" value="Glycerate kinase, domain 1"/>
    <property type="match status" value="1"/>
</dbReference>
<evidence type="ECO:0000313" key="6">
    <source>
        <dbReference type="Proteomes" id="UP000823849"/>
    </source>
</evidence>
<dbReference type="Pfam" id="PF02595">
    <property type="entry name" value="Gly_kinase"/>
    <property type="match status" value="1"/>
</dbReference>
<gene>
    <name evidence="5" type="ORF">H9705_05695</name>
</gene>